<dbReference type="Gene3D" id="1.10.8.60">
    <property type="match status" value="1"/>
</dbReference>
<dbReference type="Pfam" id="PF00004">
    <property type="entry name" value="AAA"/>
    <property type="match status" value="2"/>
</dbReference>
<evidence type="ECO:0000256" key="2">
    <source>
        <dbReference type="ARBA" id="ARBA00006914"/>
    </source>
</evidence>
<keyword evidence="5" id="KW-0547">Nucleotide-binding</keyword>
<dbReference type="GO" id="GO:0016887">
    <property type="term" value="F:ATP hydrolysis activity"/>
    <property type="evidence" value="ECO:0007669"/>
    <property type="project" value="InterPro"/>
</dbReference>
<feature type="domain" description="AAA+ ATPase" evidence="13">
    <location>
        <begin position="798"/>
        <end position="935"/>
    </location>
</feature>
<dbReference type="GO" id="GO:0005778">
    <property type="term" value="C:peroxisomal membrane"/>
    <property type="evidence" value="ECO:0007669"/>
    <property type="project" value="TreeGrafter"/>
</dbReference>
<comment type="catalytic activity">
    <reaction evidence="12">
        <text>ATP + H2O = ADP + phosphate + H(+)</text>
        <dbReference type="Rhea" id="RHEA:13065"/>
        <dbReference type="ChEBI" id="CHEBI:15377"/>
        <dbReference type="ChEBI" id="CHEBI:15378"/>
        <dbReference type="ChEBI" id="CHEBI:30616"/>
        <dbReference type="ChEBI" id="CHEBI:43474"/>
        <dbReference type="ChEBI" id="CHEBI:456216"/>
    </reaction>
    <physiologicalReaction direction="left-to-right" evidence="12">
        <dbReference type="Rhea" id="RHEA:13066"/>
    </physiologicalReaction>
</comment>
<dbReference type="AlphaFoldDB" id="A0A443SRW7"/>
<dbReference type="Pfam" id="PF17862">
    <property type="entry name" value="AAA_lid_3"/>
    <property type="match status" value="1"/>
</dbReference>
<dbReference type="InterPro" id="IPR003593">
    <property type="entry name" value="AAA+_ATPase"/>
</dbReference>
<keyword evidence="3" id="KW-0813">Transport</keyword>
<evidence type="ECO:0000256" key="8">
    <source>
        <dbReference type="ARBA" id="ARBA00022927"/>
    </source>
</evidence>
<name>A0A443SRW7_9ACAR</name>
<dbReference type="PANTHER" id="PTHR23077">
    <property type="entry name" value="AAA-FAMILY ATPASE"/>
    <property type="match status" value="1"/>
</dbReference>
<dbReference type="STRING" id="299467.A0A443SRW7"/>
<keyword evidence="6" id="KW-0378">Hydrolase</keyword>
<dbReference type="Pfam" id="PF09262">
    <property type="entry name" value="PEX-1N"/>
    <property type="match status" value="1"/>
</dbReference>
<organism evidence="14 15">
    <name type="scientific">Leptotrombidium deliense</name>
    <dbReference type="NCBI Taxonomy" id="299467"/>
    <lineage>
        <taxon>Eukaryota</taxon>
        <taxon>Metazoa</taxon>
        <taxon>Ecdysozoa</taxon>
        <taxon>Arthropoda</taxon>
        <taxon>Chelicerata</taxon>
        <taxon>Arachnida</taxon>
        <taxon>Acari</taxon>
        <taxon>Acariformes</taxon>
        <taxon>Trombidiformes</taxon>
        <taxon>Prostigmata</taxon>
        <taxon>Anystina</taxon>
        <taxon>Parasitengona</taxon>
        <taxon>Trombiculoidea</taxon>
        <taxon>Trombiculidae</taxon>
        <taxon>Leptotrombidium</taxon>
    </lineage>
</organism>
<dbReference type="EMBL" id="NCKV01000576">
    <property type="protein sequence ID" value="RWS30263.1"/>
    <property type="molecule type" value="Genomic_DNA"/>
</dbReference>
<keyword evidence="15" id="KW-1185">Reference proteome</keyword>
<dbReference type="OrthoDB" id="8173462at2759"/>
<dbReference type="PANTHER" id="PTHR23077:SF12">
    <property type="entry name" value="PEROXISOMAL ATPASE PEX1"/>
    <property type="match status" value="1"/>
</dbReference>
<evidence type="ECO:0000256" key="6">
    <source>
        <dbReference type="ARBA" id="ARBA00022801"/>
    </source>
</evidence>
<dbReference type="VEuPathDB" id="VectorBase:LDEU001778"/>
<dbReference type="SUPFAM" id="SSF50692">
    <property type="entry name" value="ADC-like"/>
    <property type="match status" value="1"/>
</dbReference>
<gene>
    <name evidence="14" type="ORF">B4U80_11534</name>
</gene>
<evidence type="ECO:0000256" key="5">
    <source>
        <dbReference type="ARBA" id="ARBA00022741"/>
    </source>
</evidence>
<dbReference type="Gene3D" id="3.40.50.300">
    <property type="entry name" value="P-loop containing nucleotide triphosphate hydrolases"/>
    <property type="match status" value="2"/>
</dbReference>
<dbReference type="InterPro" id="IPR003959">
    <property type="entry name" value="ATPase_AAA_core"/>
</dbReference>
<sequence length="1097" mass="122660">MISFAAKVQFSNFKSCFVAVPRFATKHCAKSENGATVLLRIASDICDVTLSWNGNVSSNNDEIEINSTFANRLGLKDGQEVAVQIITEFVADCEECILRPLTESDWDVISSNSEQIETNFMNQIQIITKGMCFPLWVSDASRAVFVEIASIKPERQYLKLGVNTQLIVDPQISSSTKSATVCDYKRESSLSSNLGVTSVLKKFTSMFTSEEKHSPEEESSDITTVNVFNYEHVDTIPQFSRLLPLRVLPFENEISSGPHLCNTLFVNVEEFEFGTEKYGIAKLVRILSPSELSEQSKKEPKTNVEADANVDFKEEHFTSTYVLIRGCLNCPKGCSLISKTLRKQMGLSLNSRVFLEKPNLEDVKVDNIPIKKQKVAILNSLVLTPIGMTNLKIDDVKRFLRNYLVVHKYLVVSNATLISVYNCDALVTNETNEEMCFILNSVDNISHIDIKSPMLRRINTSFGAELPLSKIECDSLLPKTSSIGGMENIFAQISTFLNFSLSIGTLKTKIDGIPEKQSALLLCGPKGSGKTTLLNCVCKKFSDSPHYVTICKIECKSLRGKRVDTLEKQWIKEITESVYRQPSIIIFEDLDCVAKSASKPDESEMEALYTRRVALLFIAVIKLLERVRKVFGNQLAVIVTCKSKESLHPLLVQSRGRHVFHELIRLLPLTVRERENMLNSIINIKLPNSDLDSLDLKLISQKCEAYLPVDLDILVDRAIHNCAMRNNSTNILILANEDFDAAFTDFVPMSLRSACIQLKSNKTLKDIGGLHYVKKTLLETILWPLKYPKLFAKCPLRPQTCVLLFGAPGTGKTLLAEAVANECGVNFISVKGPELLSKYIGASEKAVRDLFIRANTAKPCLLFFDEFDAIAARRGHDSTGVTDRVVNQILTQMDGVEALERGVYILAATSRPDLLDPALLRPGRFDKCLYCPIPDTTEREHILTVLSSKLTFKNVDLKVIAEKTNDFTGADLQALLYTSQLQALQELLKKEPQLESENKSQQIKKSDVTADTKQPFYRMPSIEDQLYPLNMNQAVDSQTEVSIIKGNQANYSNLEQSSFGATLQQTGVVIGEEHLMLALKTTKPSVNDVERSRYLRL</sequence>
<dbReference type="InterPro" id="IPR003960">
    <property type="entry name" value="ATPase_AAA_CS"/>
</dbReference>
<dbReference type="GO" id="GO:0005524">
    <property type="term" value="F:ATP binding"/>
    <property type="evidence" value="ECO:0007669"/>
    <property type="project" value="UniProtKB-KW"/>
</dbReference>
<evidence type="ECO:0000256" key="11">
    <source>
        <dbReference type="ARBA" id="ARBA00034532"/>
    </source>
</evidence>
<evidence type="ECO:0000256" key="12">
    <source>
        <dbReference type="ARBA" id="ARBA00048778"/>
    </source>
</evidence>
<accession>A0A443SRW7</accession>
<dbReference type="GO" id="GO:0016558">
    <property type="term" value="P:protein import into peroxisome matrix"/>
    <property type="evidence" value="ECO:0007669"/>
    <property type="project" value="TreeGrafter"/>
</dbReference>
<proteinExistence type="inferred from homology"/>
<comment type="similarity">
    <text evidence="2">Belongs to the AAA ATPase family.</text>
</comment>
<dbReference type="SMART" id="SM00382">
    <property type="entry name" value="AAA"/>
    <property type="match status" value="2"/>
</dbReference>
<dbReference type="InterPro" id="IPR027417">
    <property type="entry name" value="P-loop_NTPase"/>
</dbReference>
<dbReference type="FunFam" id="3.40.50.300:FF:000149">
    <property type="entry name" value="Nuclear valosin-containing protein-like"/>
    <property type="match status" value="1"/>
</dbReference>
<evidence type="ECO:0000313" key="15">
    <source>
        <dbReference type="Proteomes" id="UP000288716"/>
    </source>
</evidence>
<keyword evidence="8" id="KW-0653">Protein transport</keyword>
<evidence type="ECO:0000259" key="13">
    <source>
        <dbReference type="SMART" id="SM00382"/>
    </source>
</evidence>
<evidence type="ECO:0000256" key="7">
    <source>
        <dbReference type="ARBA" id="ARBA00022840"/>
    </source>
</evidence>
<dbReference type="InterPro" id="IPR029067">
    <property type="entry name" value="CDC48_domain_2-like_sf"/>
</dbReference>
<comment type="subcellular location">
    <subcellularLocation>
        <location evidence="1">Membrane</location>
    </subcellularLocation>
</comment>
<dbReference type="Proteomes" id="UP000288716">
    <property type="component" value="Unassembled WGS sequence"/>
</dbReference>
<dbReference type="InterPro" id="IPR009010">
    <property type="entry name" value="Asp_de-COase-like_dom_sf"/>
</dbReference>
<dbReference type="Gene3D" id="2.40.40.20">
    <property type="match status" value="1"/>
</dbReference>
<comment type="caution">
    <text evidence="14">The sequence shown here is derived from an EMBL/GenBank/DDBJ whole genome shotgun (WGS) entry which is preliminary data.</text>
</comment>
<evidence type="ECO:0000256" key="3">
    <source>
        <dbReference type="ARBA" id="ARBA00022448"/>
    </source>
</evidence>
<dbReference type="SUPFAM" id="SSF52540">
    <property type="entry name" value="P-loop containing nucleoside triphosphate hydrolases"/>
    <property type="match status" value="2"/>
</dbReference>
<evidence type="ECO:0000256" key="9">
    <source>
        <dbReference type="ARBA" id="ARBA00023136"/>
    </source>
</evidence>
<dbReference type="PROSITE" id="PS00674">
    <property type="entry name" value="AAA"/>
    <property type="match status" value="1"/>
</dbReference>
<feature type="domain" description="AAA+ ATPase" evidence="13">
    <location>
        <begin position="516"/>
        <end position="665"/>
    </location>
</feature>
<keyword evidence="7" id="KW-0067">ATP-binding</keyword>
<evidence type="ECO:0000256" key="4">
    <source>
        <dbReference type="ARBA" id="ARBA00022593"/>
    </source>
</evidence>
<keyword evidence="4" id="KW-0962">Peroxisome biogenesis</keyword>
<evidence type="ECO:0000313" key="14">
    <source>
        <dbReference type="EMBL" id="RWS30263.1"/>
    </source>
</evidence>
<keyword evidence="9" id="KW-0472">Membrane</keyword>
<evidence type="ECO:0000256" key="10">
    <source>
        <dbReference type="ARBA" id="ARBA00032509"/>
    </source>
</evidence>
<reference evidence="14 15" key="1">
    <citation type="journal article" date="2018" name="Gigascience">
        <title>Genomes of trombidid mites reveal novel predicted allergens and laterally-transferred genes associated with secondary metabolism.</title>
        <authorList>
            <person name="Dong X."/>
            <person name="Chaisiri K."/>
            <person name="Xia D."/>
            <person name="Armstrong S.D."/>
            <person name="Fang Y."/>
            <person name="Donnelly M.J."/>
            <person name="Kadowaki T."/>
            <person name="McGarry J.W."/>
            <person name="Darby A.C."/>
            <person name="Makepeace B.L."/>
        </authorList>
    </citation>
    <scope>NUCLEOTIDE SEQUENCE [LARGE SCALE GENOMIC DNA]</scope>
    <source>
        <strain evidence="14">UoL-UT</strain>
    </source>
</reference>
<protein>
    <recommendedName>
        <fullName evidence="11">Peroxisomal ATPase PEX1</fullName>
    </recommendedName>
    <alternativeName>
        <fullName evidence="10">Peroxin-1</fullName>
    </alternativeName>
</protein>
<dbReference type="InterPro" id="IPR041569">
    <property type="entry name" value="AAA_lid_3"/>
</dbReference>
<dbReference type="GO" id="GO:0005829">
    <property type="term" value="C:cytosol"/>
    <property type="evidence" value="ECO:0007669"/>
    <property type="project" value="TreeGrafter"/>
</dbReference>
<dbReference type="InterPro" id="IPR050168">
    <property type="entry name" value="AAA_ATPase_domain"/>
</dbReference>
<evidence type="ECO:0000256" key="1">
    <source>
        <dbReference type="ARBA" id="ARBA00004370"/>
    </source>
</evidence>
<dbReference type="Gene3D" id="3.10.330.10">
    <property type="match status" value="1"/>
</dbReference>
<dbReference type="SUPFAM" id="SSF54585">
    <property type="entry name" value="Cdc48 domain 2-like"/>
    <property type="match status" value="1"/>
</dbReference>
<dbReference type="InterPro" id="IPR015342">
    <property type="entry name" value="PEX1-N_C-lobe"/>
</dbReference>